<dbReference type="Proteomes" id="UP000298061">
    <property type="component" value="Unassembled WGS sequence"/>
</dbReference>
<dbReference type="SUPFAM" id="SSF52833">
    <property type="entry name" value="Thioredoxin-like"/>
    <property type="match status" value="1"/>
</dbReference>
<protein>
    <recommendedName>
        <fullName evidence="1">GST N-terminal domain-containing protein</fullName>
    </recommendedName>
</protein>
<proteinExistence type="predicted"/>
<dbReference type="SUPFAM" id="SSF47616">
    <property type="entry name" value="GST C-terminal domain-like"/>
    <property type="match status" value="1"/>
</dbReference>
<comment type="caution">
    <text evidence="2">The sequence shown here is derived from an EMBL/GenBank/DDBJ whole genome shotgun (WGS) entry which is preliminary data.</text>
</comment>
<reference evidence="2 3" key="1">
    <citation type="submission" date="2019-02" db="EMBL/GenBank/DDBJ databases">
        <title>Genome sequencing of the rare red list fungi Hericium alpestre (H. flagellum).</title>
        <authorList>
            <person name="Buettner E."/>
            <person name="Kellner H."/>
        </authorList>
    </citation>
    <scope>NUCLEOTIDE SEQUENCE [LARGE SCALE GENOMIC DNA]</scope>
    <source>
        <strain evidence="2 3">DSM 108284</strain>
    </source>
</reference>
<dbReference type="InterPro" id="IPR036282">
    <property type="entry name" value="Glutathione-S-Trfase_C_sf"/>
</dbReference>
<dbReference type="Gene3D" id="3.40.30.10">
    <property type="entry name" value="Glutaredoxin"/>
    <property type="match status" value="1"/>
</dbReference>
<dbReference type="AlphaFoldDB" id="A0A4Z0A3C4"/>
<dbReference type="OrthoDB" id="412788at2759"/>
<feature type="domain" description="GST N-terminal" evidence="1">
    <location>
        <begin position="6"/>
        <end position="97"/>
    </location>
</feature>
<dbReference type="EMBL" id="SFCI01000268">
    <property type="protein sequence ID" value="TFY80944.1"/>
    <property type="molecule type" value="Genomic_DNA"/>
</dbReference>
<keyword evidence="3" id="KW-1185">Reference proteome</keyword>
<organism evidence="2 3">
    <name type="scientific">Hericium alpestre</name>
    <dbReference type="NCBI Taxonomy" id="135208"/>
    <lineage>
        <taxon>Eukaryota</taxon>
        <taxon>Fungi</taxon>
        <taxon>Dikarya</taxon>
        <taxon>Basidiomycota</taxon>
        <taxon>Agaricomycotina</taxon>
        <taxon>Agaricomycetes</taxon>
        <taxon>Russulales</taxon>
        <taxon>Hericiaceae</taxon>
        <taxon>Hericium</taxon>
    </lineage>
</organism>
<evidence type="ECO:0000313" key="2">
    <source>
        <dbReference type="EMBL" id="TFY80944.1"/>
    </source>
</evidence>
<dbReference type="CDD" id="cd00299">
    <property type="entry name" value="GST_C_family"/>
    <property type="match status" value="1"/>
</dbReference>
<name>A0A4Z0A3C4_9AGAM</name>
<dbReference type="STRING" id="135208.A0A4Z0A3C4"/>
<evidence type="ECO:0000313" key="3">
    <source>
        <dbReference type="Proteomes" id="UP000298061"/>
    </source>
</evidence>
<dbReference type="InterPro" id="IPR004045">
    <property type="entry name" value="Glutathione_S-Trfase_N"/>
</dbReference>
<gene>
    <name evidence="2" type="ORF">EWM64_g3067</name>
</gene>
<accession>A0A4Z0A3C4</accession>
<dbReference type="InterPro" id="IPR036249">
    <property type="entry name" value="Thioredoxin-like_sf"/>
</dbReference>
<dbReference type="CDD" id="cd00570">
    <property type="entry name" value="GST_N_family"/>
    <property type="match status" value="1"/>
</dbReference>
<evidence type="ECO:0000259" key="1">
    <source>
        <dbReference type="PROSITE" id="PS50404"/>
    </source>
</evidence>
<sequence length="375" mass="41535">MSTHIPKAVLYYDAVSAWSSAVRLALEEKGYGDDEVDLRIVDLGKGENLTPSFLRLNPKGMFHSSDVIAAPDCPSRNCANAHRTAAEYVVRRYGKPAIVDLLDRSRSAMSRTHTTSYRPAPSLSPATIALCAVTDSIISLLHEGPVSPEQLFYSNARNQQELQEIAKTILPDLQGRKDALSRFLSENETSEVRVSEKTKKFWLEKKQATEELLSVHQDADKSDTELTTAERDNRQKYFESSKAAWEIDLSLVLTRLSQELTGPYALGTLNSEVSAWGLDTDFFAGDQFSIADVHITGWLAWIIFLSGGKLGDSGSVAVQTIEQHVGGGYKLPRDAIFTDGTDATTSTEKGMQSKLAILWDAVKERPSWKRVYEGR</sequence>
<dbReference type="PROSITE" id="PS50404">
    <property type="entry name" value="GST_NTER"/>
    <property type="match status" value="1"/>
</dbReference>